<dbReference type="RefSeq" id="WP_011722098.1">
    <property type="nucleotide sequence ID" value="NC_008593.1"/>
</dbReference>
<dbReference type="GO" id="GO:0005829">
    <property type="term" value="C:cytosol"/>
    <property type="evidence" value="ECO:0007669"/>
    <property type="project" value="TreeGrafter"/>
</dbReference>
<dbReference type="AlphaFoldDB" id="A0Q0E4"/>
<dbReference type="EMBL" id="CP000382">
    <property type="protein sequence ID" value="ABK60586.1"/>
    <property type="molecule type" value="Genomic_DNA"/>
</dbReference>
<dbReference type="GO" id="GO:0047631">
    <property type="term" value="F:ADP-ribose diphosphatase activity"/>
    <property type="evidence" value="ECO:0007669"/>
    <property type="project" value="UniProtKB-EC"/>
</dbReference>
<keyword evidence="2 4" id="KW-0378">Hydrolase</keyword>
<dbReference type="PANTHER" id="PTHR11839">
    <property type="entry name" value="UDP/ADP-SUGAR PYROPHOSPHATASE"/>
    <property type="match status" value="1"/>
</dbReference>
<name>A0Q0E4_CLONN</name>
<evidence type="ECO:0000313" key="5">
    <source>
        <dbReference type="Proteomes" id="UP000008220"/>
    </source>
</evidence>
<dbReference type="CDD" id="cd03424">
    <property type="entry name" value="NUDIX_ADPRase_Nudt5_UGPPase_Nudt14"/>
    <property type="match status" value="1"/>
</dbReference>
<dbReference type="Pfam" id="PF00293">
    <property type="entry name" value="NUDIX"/>
    <property type="match status" value="1"/>
</dbReference>
<evidence type="ECO:0000313" key="4">
    <source>
        <dbReference type="EMBL" id="ABK60586.1"/>
    </source>
</evidence>
<evidence type="ECO:0000256" key="1">
    <source>
        <dbReference type="ARBA" id="ARBA00001946"/>
    </source>
</evidence>
<reference evidence="4 5" key="1">
    <citation type="journal article" date="2006" name="Nat. Biotechnol.">
        <title>The genome and transcriptomes of the anti-tumor agent Clostridium novyi-NT.</title>
        <authorList>
            <person name="Bettegowda C."/>
            <person name="Huang X."/>
            <person name="Lin J."/>
            <person name="Cheong I."/>
            <person name="Kohli M."/>
            <person name="Szabo S.A."/>
            <person name="Zhang X."/>
            <person name="Diaz L.A. Jr."/>
            <person name="Velculescu V.E."/>
            <person name="Parmigiani G."/>
            <person name="Kinzler K.W."/>
            <person name="Vogelstein B."/>
            <person name="Zhou S."/>
        </authorList>
    </citation>
    <scope>NUCLEOTIDE SEQUENCE [LARGE SCALE GENOMIC DNA]</scope>
    <source>
        <strain evidence="4 5">NT</strain>
    </source>
</reference>
<dbReference type="InterPro" id="IPR000086">
    <property type="entry name" value="NUDIX_hydrolase_dom"/>
</dbReference>
<feature type="domain" description="Nudix hydrolase" evidence="3">
    <location>
        <begin position="39"/>
        <end position="172"/>
    </location>
</feature>
<protein>
    <submittedName>
        <fullName evidence="4">Pyrophosphatase, MutT/nudix family</fullName>
        <ecNumber evidence="4">3.6.1.13</ecNumber>
    </submittedName>
</protein>
<keyword evidence="5" id="KW-1185">Reference proteome</keyword>
<dbReference type="SUPFAM" id="SSF55811">
    <property type="entry name" value="Nudix"/>
    <property type="match status" value="1"/>
</dbReference>
<dbReference type="Proteomes" id="UP000008220">
    <property type="component" value="Chromosome"/>
</dbReference>
<evidence type="ECO:0000259" key="3">
    <source>
        <dbReference type="PROSITE" id="PS51462"/>
    </source>
</evidence>
<dbReference type="Gene3D" id="3.90.79.10">
    <property type="entry name" value="Nucleoside Triphosphate Pyrophosphohydrolase"/>
    <property type="match status" value="1"/>
</dbReference>
<dbReference type="EC" id="3.6.1.13" evidence="4"/>
<dbReference type="GO" id="GO:0006753">
    <property type="term" value="P:nucleoside phosphate metabolic process"/>
    <property type="evidence" value="ECO:0007669"/>
    <property type="project" value="TreeGrafter"/>
</dbReference>
<comment type="cofactor">
    <cofactor evidence="1">
        <name>Mg(2+)</name>
        <dbReference type="ChEBI" id="CHEBI:18420"/>
    </cofactor>
</comment>
<dbReference type="HOGENOM" id="CLU_062658_5_1_9"/>
<evidence type="ECO:0000256" key="2">
    <source>
        <dbReference type="ARBA" id="ARBA00022801"/>
    </source>
</evidence>
<dbReference type="GO" id="GO:0019693">
    <property type="term" value="P:ribose phosphate metabolic process"/>
    <property type="evidence" value="ECO:0007669"/>
    <property type="project" value="TreeGrafter"/>
</dbReference>
<dbReference type="KEGG" id="cno:NT01CX_2023"/>
<dbReference type="eggNOG" id="COG0494">
    <property type="taxonomic scope" value="Bacteria"/>
</dbReference>
<accession>A0Q0E4</accession>
<organism evidence="4 5">
    <name type="scientific">Clostridium novyi (strain NT)</name>
    <dbReference type="NCBI Taxonomy" id="386415"/>
    <lineage>
        <taxon>Bacteria</taxon>
        <taxon>Bacillati</taxon>
        <taxon>Bacillota</taxon>
        <taxon>Clostridia</taxon>
        <taxon>Eubacteriales</taxon>
        <taxon>Clostridiaceae</taxon>
        <taxon>Clostridium</taxon>
    </lineage>
</organism>
<dbReference type="PROSITE" id="PS51462">
    <property type="entry name" value="NUDIX"/>
    <property type="match status" value="1"/>
</dbReference>
<dbReference type="FunFam" id="3.90.79.10:FF:000024">
    <property type="entry name" value="ADP-ribose pyrophosphatase"/>
    <property type="match status" value="1"/>
</dbReference>
<dbReference type="STRING" id="386415.NT01CX_2023"/>
<sequence length="172" mass="19481">MIFNEKTINEVNEFTGKILKLDVRTVELPNGKTSKREIVKHPGGVAILAFKDKDTVLLVEQFRNPLGKTILEIPAGKLEPNEEIEVCGRRELEEETGYKSNKFTYLGKIVTSPGFCDECIYIYKAEELYKGNIGGDEDEFINNYEIKLDTLREMIKDGEIIDGKTIAALTFL</sequence>
<dbReference type="PATRIC" id="fig|386415.7.peg.1127"/>
<proteinExistence type="predicted"/>
<dbReference type="InterPro" id="IPR015797">
    <property type="entry name" value="NUDIX_hydrolase-like_dom_sf"/>
</dbReference>
<gene>
    <name evidence="4" type="ordered locus">NT01CX_2023</name>
</gene>
<dbReference type="PANTHER" id="PTHR11839:SF18">
    <property type="entry name" value="NUDIX HYDROLASE DOMAIN-CONTAINING PROTEIN"/>
    <property type="match status" value="1"/>
</dbReference>